<reference evidence="12" key="1">
    <citation type="journal article" date="2019" name="Int. J. Syst. Evol. Microbiol.">
        <title>The Global Catalogue of Microorganisms (GCM) 10K type strain sequencing project: providing services to taxonomists for standard genome sequencing and annotation.</title>
        <authorList>
            <consortium name="The Broad Institute Genomics Platform"/>
            <consortium name="The Broad Institute Genome Sequencing Center for Infectious Disease"/>
            <person name="Wu L."/>
            <person name="Ma J."/>
        </authorList>
    </citation>
    <scope>NUCLEOTIDE SEQUENCE [LARGE SCALE GENOMIC DNA]</scope>
    <source>
        <strain evidence="12">CCUG 60524</strain>
    </source>
</reference>
<dbReference type="PANTHER" id="PTHR42703:SF1">
    <property type="entry name" value="NA(+)_H(+) ANTIPORTER SUBUNIT D1"/>
    <property type="match status" value="1"/>
</dbReference>
<feature type="transmembrane region" description="Helical" evidence="9">
    <location>
        <begin position="188"/>
        <end position="214"/>
    </location>
</feature>
<feature type="transmembrane region" description="Helical" evidence="9">
    <location>
        <begin position="425"/>
        <end position="449"/>
    </location>
</feature>
<feature type="transmembrane region" description="Helical" evidence="9">
    <location>
        <begin position="283"/>
        <end position="305"/>
    </location>
</feature>
<organism evidence="11 12">
    <name type="scientific">Tropicimonas aquimaris</name>
    <dbReference type="NCBI Taxonomy" id="914152"/>
    <lineage>
        <taxon>Bacteria</taxon>
        <taxon>Pseudomonadati</taxon>
        <taxon>Pseudomonadota</taxon>
        <taxon>Alphaproteobacteria</taxon>
        <taxon>Rhodobacterales</taxon>
        <taxon>Roseobacteraceae</taxon>
        <taxon>Tropicimonas</taxon>
    </lineage>
</organism>
<feature type="transmembrane region" description="Helical" evidence="9">
    <location>
        <begin position="226"/>
        <end position="248"/>
    </location>
</feature>
<feature type="transmembrane region" description="Helical" evidence="9">
    <location>
        <begin position="71"/>
        <end position="89"/>
    </location>
</feature>
<keyword evidence="6 9" id="KW-1133">Transmembrane helix</keyword>
<dbReference type="RefSeq" id="WP_386078927.1">
    <property type="nucleotide sequence ID" value="NZ_JBHTJT010000060.1"/>
</dbReference>
<dbReference type="InterPro" id="IPR001750">
    <property type="entry name" value="ND/Mrp_TM"/>
</dbReference>
<evidence type="ECO:0000256" key="3">
    <source>
        <dbReference type="ARBA" id="ARBA00005346"/>
    </source>
</evidence>
<evidence type="ECO:0000256" key="4">
    <source>
        <dbReference type="ARBA" id="ARBA00022475"/>
    </source>
</evidence>
<feature type="transmembrane region" description="Helical" evidence="9">
    <location>
        <begin position="311"/>
        <end position="335"/>
    </location>
</feature>
<evidence type="ECO:0000256" key="8">
    <source>
        <dbReference type="RuleBase" id="RU000320"/>
    </source>
</evidence>
<comment type="subcellular location">
    <subcellularLocation>
        <location evidence="2">Cell membrane</location>
        <topology evidence="2">Multi-pass membrane protein</topology>
    </subcellularLocation>
    <subcellularLocation>
        <location evidence="8">Membrane</location>
        <topology evidence="8">Multi-pass membrane protein</topology>
    </subcellularLocation>
</comment>
<feature type="transmembrane region" description="Helical" evidence="9">
    <location>
        <begin position="153"/>
        <end position="176"/>
    </location>
</feature>
<feature type="transmembrane region" description="Helical" evidence="9">
    <location>
        <begin position="530"/>
        <end position="548"/>
    </location>
</feature>
<evidence type="ECO:0000256" key="1">
    <source>
        <dbReference type="ARBA" id="ARBA00002378"/>
    </source>
</evidence>
<evidence type="ECO:0000256" key="9">
    <source>
        <dbReference type="SAM" id="Phobius"/>
    </source>
</evidence>
<feature type="transmembrane region" description="Helical" evidence="9">
    <location>
        <begin position="32"/>
        <end position="51"/>
    </location>
</feature>
<feature type="transmembrane region" description="Helical" evidence="9">
    <location>
        <begin position="455"/>
        <end position="475"/>
    </location>
</feature>
<evidence type="ECO:0000256" key="7">
    <source>
        <dbReference type="ARBA" id="ARBA00023136"/>
    </source>
</evidence>
<name>A0ABW3IYZ3_9RHOB</name>
<gene>
    <name evidence="11" type="ORF">ACFQ2S_23750</name>
</gene>
<comment type="function">
    <text evidence="1">NDH-1 shuttles electrons from NADH, via FMN and iron-sulfur (Fe-S) centers, to quinones in the respiratory chain. The immediate electron acceptor for the enzyme in this species is believed to be ubiquinone. Couples the redox reaction to proton translocation (for every two electrons transferred, four hydrogen ions are translocated across the cytoplasmic membrane), and thus conserves the redox energy in a proton gradient.</text>
</comment>
<feature type="transmembrane region" description="Helical" evidence="9">
    <location>
        <begin position="389"/>
        <end position="413"/>
    </location>
</feature>
<sequence length="565" mass="57838">MIALPLWLVPAAPLALLLAFVLPQARPMLRSLLPVAALPALLAATASTGPMPVRLDWLLLGTEFALTDTGAAFLFFSAVLWGLAGWQAVRLLTDDPLRDRFLACFLLSMTGNFGLLVAQDMASFYTFFSLMSLASWGLVLHGGGAAQRFAGRVYITFAVAGEVALFAGLAIGAFATGELALSAMASKAVPSLAIGLAAAGLLVKLGAVPLHFWLPLAHSAAPAPASAVLSGAMLKAGLFGLMIVLPLGEATWPAAATALAAMALAGLVLAPGFGLVQSDPKAVLAYSSIGQMSLMALGLAAALAAPESWPLIAPALILLATVHAFSKAALFLGVPAVWASTRGGHRVAVVLALALPALALAGLPGTGGFVAKGALKAALSGLPEGWTLWLGPALFAASLGTALLMFRALLLLAQAKHKPAVPKDVVLPWFGLVLVSGLGMSLAPVPVLASVSVKAVDFLPVAMAGAFALLAIALARVTRLRIDPPAPGEVLGLFNRVPEPEPLLALPPPPRNGRGLVLRRNRRRLHRPESGSLAILGMTAALALFALLPSPEAAPPDVPPEAASQ</sequence>
<comment type="similarity">
    <text evidence="3">Belongs to the CPA3 antiporters (TC 2.A.63) subunit D family.</text>
</comment>
<keyword evidence="5 8" id="KW-0812">Transmembrane</keyword>
<feature type="transmembrane region" description="Helical" evidence="9">
    <location>
        <begin position="254"/>
        <end position="276"/>
    </location>
</feature>
<dbReference type="EMBL" id="JBHTJT010000060">
    <property type="protein sequence ID" value="MFD0982653.1"/>
    <property type="molecule type" value="Genomic_DNA"/>
</dbReference>
<dbReference type="InterPro" id="IPR003918">
    <property type="entry name" value="NADH_UbQ_OxRdtase"/>
</dbReference>
<dbReference type="Pfam" id="PF00361">
    <property type="entry name" value="Proton_antipo_M"/>
    <property type="match status" value="1"/>
</dbReference>
<proteinExistence type="inferred from homology"/>
<evidence type="ECO:0000256" key="2">
    <source>
        <dbReference type="ARBA" id="ARBA00004651"/>
    </source>
</evidence>
<keyword evidence="4" id="KW-1003">Cell membrane</keyword>
<dbReference type="Proteomes" id="UP001597108">
    <property type="component" value="Unassembled WGS sequence"/>
</dbReference>
<accession>A0ABW3IYZ3</accession>
<feature type="domain" description="NADH:quinone oxidoreductase/Mrp antiporter transmembrane" evidence="10">
    <location>
        <begin position="118"/>
        <end position="374"/>
    </location>
</feature>
<feature type="transmembrane region" description="Helical" evidence="9">
    <location>
        <begin position="347"/>
        <end position="369"/>
    </location>
</feature>
<dbReference type="InterPro" id="IPR050586">
    <property type="entry name" value="CPA3_Na-H_Antiporter_D"/>
</dbReference>
<feature type="transmembrane region" description="Helical" evidence="9">
    <location>
        <begin position="6"/>
        <end position="25"/>
    </location>
</feature>
<feature type="transmembrane region" description="Helical" evidence="9">
    <location>
        <begin position="124"/>
        <end position="141"/>
    </location>
</feature>
<evidence type="ECO:0000313" key="12">
    <source>
        <dbReference type="Proteomes" id="UP001597108"/>
    </source>
</evidence>
<protein>
    <submittedName>
        <fullName evidence="11">Proton-conducting transporter membrane subunit</fullName>
    </submittedName>
</protein>
<comment type="caution">
    <text evidence="11">The sequence shown here is derived from an EMBL/GenBank/DDBJ whole genome shotgun (WGS) entry which is preliminary data.</text>
</comment>
<evidence type="ECO:0000256" key="5">
    <source>
        <dbReference type="ARBA" id="ARBA00022692"/>
    </source>
</evidence>
<evidence type="ECO:0000313" key="11">
    <source>
        <dbReference type="EMBL" id="MFD0982653.1"/>
    </source>
</evidence>
<dbReference type="PANTHER" id="PTHR42703">
    <property type="entry name" value="NADH DEHYDROGENASE"/>
    <property type="match status" value="1"/>
</dbReference>
<keyword evidence="7 9" id="KW-0472">Membrane</keyword>
<evidence type="ECO:0000259" key="10">
    <source>
        <dbReference type="Pfam" id="PF00361"/>
    </source>
</evidence>
<feature type="transmembrane region" description="Helical" evidence="9">
    <location>
        <begin position="101"/>
        <end position="118"/>
    </location>
</feature>
<evidence type="ECO:0000256" key="6">
    <source>
        <dbReference type="ARBA" id="ARBA00022989"/>
    </source>
</evidence>
<dbReference type="PRINTS" id="PR01437">
    <property type="entry name" value="NUOXDRDTASE4"/>
</dbReference>
<keyword evidence="12" id="KW-1185">Reference proteome</keyword>